<evidence type="ECO:0000313" key="3">
    <source>
        <dbReference type="Proteomes" id="UP001189429"/>
    </source>
</evidence>
<dbReference type="EMBL" id="CAUYUJ010020720">
    <property type="protein sequence ID" value="CAK0900062.1"/>
    <property type="molecule type" value="Genomic_DNA"/>
</dbReference>
<comment type="caution">
    <text evidence="2">The sequence shown here is derived from an EMBL/GenBank/DDBJ whole genome shotgun (WGS) entry which is preliminary data.</text>
</comment>
<gene>
    <name evidence="2" type="ORF">PCOR1329_LOCUS77459</name>
</gene>
<dbReference type="Proteomes" id="UP001189429">
    <property type="component" value="Unassembled WGS sequence"/>
</dbReference>
<name>A0ABN9XK55_9DINO</name>
<sequence length="192" mass="21324">AQRLRGRPPPAEQRRAARRAPQGGARSPGSHGAPRVALVPPRGGTSKASPRAGKLVAKKGKGSPEGIFAEPEGCTAQLSAEAAAIRRMLIANDEGLRAGIEELDADIDDRIHERKDMLNKLQAEFHTFMHRKKEKVVQEIEEFAQEQLLGDTNREKVLDDLVKNMEPDPVPARRRWLNVGQSLLQHWPRRCS</sequence>
<feature type="compositionally biased region" description="Low complexity" evidence="1">
    <location>
        <begin position="19"/>
        <end position="29"/>
    </location>
</feature>
<feature type="non-terminal residue" evidence="2">
    <location>
        <position position="1"/>
    </location>
</feature>
<keyword evidence="3" id="KW-1185">Reference proteome</keyword>
<evidence type="ECO:0000256" key="1">
    <source>
        <dbReference type="SAM" id="MobiDB-lite"/>
    </source>
</evidence>
<accession>A0ABN9XK55</accession>
<evidence type="ECO:0000313" key="2">
    <source>
        <dbReference type="EMBL" id="CAK0900062.1"/>
    </source>
</evidence>
<protein>
    <recommendedName>
        <fullName evidence="4">RAB6-interacting golgin</fullName>
    </recommendedName>
</protein>
<proteinExistence type="predicted"/>
<organism evidence="2 3">
    <name type="scientific">Prorocentrum cordatum</name>
    <dbReference type="NCBI Taxonomy" id="2364126"/>
    <lineage>
        <taxon>Eukaryota</taxon>
        <taxon>Sar</taxon>
        <taxon>Alveolata</taxon>
        <taxon>Dinophyceae</taxon>
        <taxon>Prorocentrales</taxon>
        <taxon>Prorocentraceae</taxon>
        <taxon>Prorocentrum</taxon>
    </lineage>
</organism>
<evidence type="ECO:0008006" key="4">
    <source>
        <dbReference type="Google" id="ProtNLM"/>
    </source>
</evidence>
<feature type="region of interest" description="Disordered" evidence="1">
    <location>
        <begin position="1"/>
        <end position="64"/>
    </location>
</feature>
<reference evidence="2" key="1">
    <citation type="submission" date="2023-10" db="EMBL/GenBank/DDBJ databases">
        <authorList>
            <person name="Chen Y."/>
            <person name="Shah S."/>
            <person name="Dougan E. K."/>
            <person name="Thang M."/>
            <person name="Chan C."/>
        </authorList>
    </citation>
    <scope>NUCLEOTIDE SEQUENCE [LARGE SCALE GENOMIC DNA]</scope>
</reference>